<evidence type="ECO:0000313" key="2">
    <source>
        <dbReference type="EMBL" id="MCH7322987.1"/>
    </source>
</evidence>
<keyword evidence="3" id="KW-1185">Reference proteome</keyword>
<accession>A0ABS9UF51</accession>
<reference evidence="2 3" key="1">
    <citation type="submission" date="2022-03" db="EMBL/GenBank/DDBJ databases">
        <authorList>
            <person name="Jo J.-H."/>
            <person name="Im W.-T."/>
        </authorList>
    </citation>
    <scope>NUCLEOTIDE SEQUENCE [LARGE SCALE GENOMIC DNA]</scope>
    <source>
        <strain evidence="2 3">MA9</strain>
    </source>
</reference>
<dbReference type="EMBL" id="JAKZFC010000005">
    <property type="protein sequence ID" value="MCH7322987.1"/>
    <property type="molecule type" value="Genomic_DNA"/>
</dbReference>
<dbReference type="InterPro" id="IPR039564">
    <property type="entry name" value="Peptidase_C39-like"/>
</dbReference>
<dbReference type="InterPro" id="IPR038765">
    <property type="entry name" value="Papain-like_cys_pep_sf"/>
</dbReference>
<comment type="caution">
    <text evidence="2">The sequence shown here is derived from an EMBL/GenBank/DDBJ whole genome shotgun (WGS) entry which is preliminary data.</text>
</comment>
<protein>
    <submittedName>
        <fullName evidence="2">C39 family peptidase</fullName>
    </submittedName>
</protein>
<feature type="domain" description="Peptidase C39-like" evidence="1">
    <location>
        <begin position="15"/>
        <end position="141"/>
    </location>
</feature>
<organism evidence="2 3">
    <name type="scientific">Solibacillus palustris</name>
    <dbReference type="NCBI Taxonomy" id="2908203"/>
    <lineage>
        <taxon>Bacteria</taxon>
        <taxon>Bacillati</taxon>
        <taxon>Bacillota</taxon>
        <taxon>Bacilli</taxon>
        <taxon>Bacillales</taxon>
        <taxon>Caryophanaceae</taxon>
        <taxon>Solibacillus</taxon>
    </lineage>
</organism>
<dbReference type="Proteomes" id="UP001316087">
    <property type="component" value="Unassembled WGS sequence"/>
</dbReference>
<evidence type="ECO:0000259" key="1">
    <source>
        <dbReference type="Pfam" id="PF13529"/>
    </source>
</evidence>
<proteinExistence type="predicted"/>
<dbReference type="SUPFAM" id="SSF54001">
    <property type="entry name" value="Cysteine proteinases"/>
    <property type="match status" value="1"/>
</dbReference>
<dbReference type="RefSeq" id="WP_241370151.1">
    <property type="nucleotide sequence ID" value="NZ_JAKZFC010000005.1"/>
</dbReference>
<evidence type="ECO:0000313" key="3">
    <source>
        <dbReference type="Proteomes" id="UP001316087"/>
    </source>
</evidence>
<dbReference type="Pfam" id="PF13529">
    <property type="entry name" value="Peptidase_C39_2"/>
    <property type="match status" value="1"/>
</dbReference>
<name>A0ABS9UF51_9BACL</name>
<gene>
    <name evidence="2" type="ORF">LZ480_14000</name>
</gene>
<sequence>MKILLNITGKSQYSADIRTEFQNSACGPTTAHVILNYLCQNDEKVLPHDINELYKLLGGTKIGLFKWRLIRNLRKLLGDDWCVEECTITQAIEQLREGNPVAMRFDVYFSWQFLTKNKPLYKYHWVPLIGYDIKDSELYLTIHDNGGRNRDSQVRSFKFDDNRKVLNFVKIEPIKR</sequence>